<dbReference type="GO" id="GO:0018169">
    <property type="term" value="F:ribosomal S6-glutamic acid ligase activity"/>
    <property type="evidence" value="ECO:0007669"/>
    <property type="project" value="TreeGrafter"/>
</dbReference>
<dbReference type="EMBL" id="HE796683">
    <property type="protein sequence ID" value="CCH00012.1"/>
    <property type="molecule type" value="Genomic_DNA"/>
</dbReference>
<dbReference type="PANTHER" id="PTHR21621:SF0">
    <property type="entry name" value="BETA-CITRYLGLUTAMATE SYNTHASE B-RELATED"/>
    <property type="match status" value="1"/>
</dbReference>
<dbReference type="GO" id="GO:0046872">
    <property type="term" value="F:metal ion binding"/>
    <property type="evidence" value="ECO:0007669"/>
    <property type="project" value="InterPro"/>
</dbReference>
<keyword evidence="1" id="KW-0547">Nucleotide-binding</keyword>
<keyword evidence="1" id="KW-0067">ATP-binding</keyword>
<dbReference type="Gene3D" id="3.30.1490.20">
    <property type="entry name" value="ATP-grasp fold, A domain"/>
    <property type="match status" value="1"/>
</dbReference>
<proteinExistence type="predicted"/>
<evidence type="ECO:0000313" key="4">
    <source>
        <dbReference type="Proteomes" id="UP000011058"/>
    </source>
</evidence>
<dbReference type="GO" id="GO:0009432">
    <property type="term" value="P:SOS response"/>
    <property type="evidence" value="ECO:0007669"/>
    <property type="project" value="TreeGrafter"/>
</dbReference>
<accession>I0K7A9</accession>
<dbReference type="Proteomes" id="UP000011058">
    <property type="component" value="Chromosome"/>
</dbReference>
<dbReference type="InterPro" id="IPR013815">
    <property type="entry name" value="ATP_grasp_subdomain_1"/>
</dbReference>
<keyword evidence="4" id="KW-1185">Reference proteome</keyword>
<dbReference type="HOGENOM" id="CLU_051652_0_0_10"/>
<dbReference type="PANTHER" id="PTHR21621">
    <property type="entry name" value="RIBOSOMAL PROTEIN S6 MODIFICATION PROTEIN"/>
    <property type="match status" value="1"/>
</dbReference>
<evidence type="ECO:0000313" key="3">
    <source>
        <dbReference type="EMBL" id="CCH00012.1"/>
    </source>
</evidence>
<dbReference type="AlphaFoldDB" id="I0K7A9"/>
<sequence>MRCVVGPACRRQRPLRLRRCCWRLKTSGALNLPLKPTAGSIWSARAAPALCWALPTRASGYSPFRSTILPPTPIWNRTRGTEPIFHPKNMSTQQTPGVDRPIGIYYEHPEWFKPLFAELDRRGISYDRIDAAHHQYDPSETSSPYSLVVNRMSSSAYLRGNGQGIFHTAGYLTHLERLGVRVINGTVATSIETNKARQLSLLAQLGLAFPKSRVVNHVSQIPLAAAQLRFPLVVKVNIGGAGAGIVRFDTPEGLQATVEAGQIDLGIDQTALVQEFVQPRGGHIVRVETLNGRFLYAMKVFTTGQSFNLCPAEICAIPEAPSAEFCLTDAPKKGIQVEVYMPPSAIIADVERIAKAAQIDVGGVEYLISDETGSVLFYDINALSNFVADAVNVVGFDPYARFVDYLETQRQTYRQAGSDQQADTIASFKHTYAP</sequence>
<dbReference type="Gene3D" id="3.40.50.20">
    <property type="match status" value="1"/>
</dbReference>
<dbReference type="eggNOG" id="COG0189">
    <property type="taxonomic scope" value="Bacteria"/>
</dbReference>
<dbReference type="Pfam" id="PF08443">
    <property type="entry name" value="RimK"/>
    <property type="match status" value="1"/>
</dbReference>
<dbReference type="SUPFAM" id="SSF56059">
    <property type="entry name" value="Glutathione synthetase ATP-binding domain-like"/>
    <property type="match status" value="1"/>
</dbReference>
<dbReference type="STRING" id="1166018.FAES_2003"/>
<dbReference type="KEGG" id="fae:FAES_2003"/>
<dbReference type="GO" id="GO:0005737">
    <property type="term" value="C:cytoplasm"/>
    <property type="evidence" value="ECO:0007669"/>
    <property type="project" value="TreeGrafter"/>
</dbReference>
<protein>
    <recommendedName>
        <fullName evidence="2">ATP-grasp domain-containing protein</fullName>
    </recommendedName>
</protein>
<dbReference type="InterPro" id="IPR013651">
    <property type="entry name" value="ATP-grasp_RimK-type"/>
</dbReference>
<organism evidence="3 4">
    <name type="scientific">Fibrella aestuarina BUZ 2</name>
    <dbReference type="NCBI Taxonomy" id="1166018"/>
    <lineage>
        <taxon>Bacteria</taxon>
        <taxon>Pseudomonadati</taxon>
        <taxon>Bacteroidota</taxon>
        <taxon>Cytophagia</taxon>
        <taxon>Cytophagales</taxon>
        <taxon>Spirosomataceae</taxon>
        <taxon>Fibrella</taxon>
    </lineage>
</organism>
<dbReference type="InterPro" id="IPR011761">
    <property type="entry name" value="ATP-grasp"/>
</dbReference>
<evidence type="ECO:0000259" key="2">
    <source>
        <dbReference type="PROSITE" id="PS50975"/>
    </source>
</evidence>
<name>I0K7A9_9BACT</name>
<feature type="domain" description="ATP-grasp" evidence="2">
    <location>
        <begin position="199"/>
        <end position="407"/>
    </location>
</feature>
<dbReference type="PATRIC" id="fig|1166018.3.peg.3749"/>
<reference evidence="3 4" key="1">
    <citation type="journal article" date="2012" name="J. Bacteriol.">
        <title>Genome Sequence of Fibrella aestuarina BUZ 2T, a Filamentous Marine Bacterium.</title>
        <authorList>
            <person name="Filippini M."/>
            <person name="Qi W."/>
            <person name="Blom J."/>
            <person name="Goesmann A."/>
            <person name="Smits T.H."/>
            <person name="Bagheri H.C."/>
        </authorList>
    </citation>
    <scope>NUCLEOTIDE SEQUENCE [LARGE SCALE GENOMIC DNA]</scope>
    <source>
        <strain evidence="4">BUZ 2T</strain>
    </source>
</reference>
<dbReference type="GO" id="GO:0005524">
    <property type="term" value="F:ATP binding"/>
    <property type="evidence" value="ECO:0007669"/>
    <property type="project" value="UniProtKB-UniRule"/>
</dbReference>
<dbReference type="PROSITE" id="PS50975">
    <property type="entry name" value="ATP_GRASP"/>
    <property type="match status" value="1"/>
</dbReference>
<gene>
    <name evidence="3" type="ORF">FAES_2003</name>
</gene>
<evidence type="ECO:0000256" key="1">
    <source>
        <dbReference type="PROSITE-ProRule" id="PRU00409"/>
    </source>
</evidence>